<sequence>MSALIFQHAHLGRPVELDAVAGLLLRLAQQDAPRPLVFETRADDDGIHYLLGTSSEQQSRVGRLLGDHMPGSRVTGTPTRAAVNAARLLRVSGSLPLSVNTIEQVVHSSYSALTSRRTSEQLVLQVVLGRTHRPRLLPGKVADPHRTVWEAITVGQRPASAELRHLMKDRVEQVTIETTIRIGVTATTPERRRALTHELLGSLQELDAPGVHIDLAPDRPETLQAGTLSRRPSVRATALELVPFLGWPIGENELPGLPSAHPKRIPAPATLTPKEAVFATSNAPGDTRKIGITAAGRLQHVIITGPTGSGKSTIFARLALADIEARRPVVVIDPKRQLVDYIVDHAPKDAAGHIVILDAAEKSPVGFNPLDTAGRPAEVVVDGILAALKAVFTDGWGPRTEDLLHAGLLTLARAGEDKNEPHTLIDLPRLLTDAAFRRTVVGAIAGDPVLGSFWAGFEEMNTGQRAAVIGPPMNKLRKFLLRSNLVAVLGQPRPAFRLRDIFKHGNTAVLVPLNDALLGPGAAQLLGSLIVAEVWMATLERANETDPTKRPGMVFVDEVQQFLNLPTSIADALATSRSYGVGWHLAHQFRDQLSPGMRAAFDANARSKIAFAVGPDDAQHLARMATSLTAEDFQSLPPYEIYANLVEAGAPSGWFSATTLPPVNPSGHGGKIREASRTSYGGRTVTIPEPGTTDPADVASSLPETSESAGSHRRARRQP</sequence>
<reference evidence="3 4" key="1">
    <citation type="journal article" date="2014" name="Int. J. Syst. Evol. Microbiol.">
        <title>Description of Galbitalea soli gen. nov., sp. nov., and Frondihabitans sucicola sp. nov.</title>
        <authorList>
            <person name="Kim S.J."/>
            <person name="Lim J.M."/>
            <person name="Ahn J.H."/>
            <person name="Weon H.Y."/>
            <person name="Hamada M."/>
            <person name="Suzuki K."/>
            <person name="Ahn T.Y."/>
            <person name="Kwon S.W."/>
        </authorList>
    </citation>
    <scope>NUCLEOTIDE SEQUENCE [LARGE SCALE GENOMIC DNA]</scope>
    <source>
        <strain evidence="3 4">NBRC 108727</strain>
    </source>
</reference>
<dbReference type="GO" id="GO:0016020">
    <property type="term" value="C:membrane"/>
    <property type="evidence" value="ECO:0007669"/>
    <property type="project" value="InterPro"/>
</dbReference>
<name>A0A7C9PMN7_9MICO</name>
<dbReference type="InterPro" id="IPR003688">
    <property type="entry name" value="TraG/VirD4"/>
</dbReference>
<dbReference type="SMART" id="SM00382">
    <property type="entry name" value="AAA"/>
    <property type="match status" value="1"/>
</dbReference>
<dbReference type="PANTHER" id="PTHR30121">
    <property type="entry name" value="UNCHARACTERIZED PROTEIN YJGR-RELATED"/>
    <property type="match status" value="1"/>
</dbReference>
<dbReference type="Gene3D" id="3.40.50.300">
    <property type="entry name" value="P-loop containing nucleotide triphosphate hydrolases"/>
    <property type="match status" value="2"/>
</dbReference>
<accession>A0A7C9PMN7</accession>
<proteinExistence type="predicted"/>
<feature type="domain" description="AAA+ ATPase" evidence="2">
    <location>
        <begin position="297"/>
        <end position="445"/>
    </location>
</feature>
<dbReference type="EMBL" id="JAAGWZ010000001">
    <property type="protein sequence ID" value="NEM90911.1"/>
    <property type="molecule type" value="Genomic_DNA"/>
</dbReference>
<keyword evidence="4" id="KW-1185">Reference proteome</keyword>
<dbReference type="Pfam" id="PF02534">
    <property type="entry name" value="T4SS-DNA_transf"/>
    <property type="match status" value="1"/>
</dbReference>
<dbReference type="InterPro" id="IPR003593">
    <property type="entry name" value="AAA+_ATPase"/>
</dbReference>
<evidence type="ECO:0000259" key="2">
    <source>
        <dbReference type="SMART" id="SM00382"/>
    </source>
</evidence>
<dbReference type="CDD" id="cd01127">
    <property type="entry name" value="TrwB_TraG_TraD_VirD4"/>
    <property type="match status" value="1"/>
</dbReference>
<dbReference type="SUPFAM" id="SSF52540">
    <property type="entry name" value="P-loop containing nucleoside triphosphate hydrolases"/>
    <property type="match status" value="1"/>
</dbReference>
<dbReference type="AlphaFoldDB" id="A0A7C9PMN7"/>
<dbReference type="InterPro" id="IPR051162">
    <property type="entry name" value="T4SS_component"/>
</dbReference>
<comment type="caution">
    <text evidence="3">The sequence shown here is derived from an EMBL/GenBank/DDBJ whole genome shotgun (WGS) entry which is preliminary data.</text>
</comment>
<evidence type="ECO:0000256" key="1">
    <source>
        <dbReference type="SAM" id="MobiDB-lite"/>
    </source>
</evidence>
<gene>
    <name evidence="3" type="ORF">G3T37_06030</name>
</gene>
<organism evidence="3 4">
    <name type="scientific">Galbitalea soli</name>
    <dbReference type="NCBI Taxonomy" id="1268042"/>
    <lineage>
        <taxon>Bacteria</taxon>
        <taxon>Bacillati</taxon>
        <taxon>Actinomycetota</taxon>
        <taxon>Actinomycetes</taxon>
        <taxon>Micrococcales</taxon>
        <taxon>Microbacteriaceae</taxon>
        <taxon>Galbitalea</taxon>
    </lineage>
</organism>
<dbReference type="InterPro" id="IPR027417">
    <property type="entry name" value="P-loop_NTPase"/>
</dbReference>
<dbReference type="Proteomes" id="UP000479756">
    <property type="component" value="Unassembled WGS sequence"/>
</dbReference>
<protein>
    <submittedName>
        <fullName evidence="3">Type IV secretory system conjugative DNA transfer family protein</fullName>
    </submittedName>
</protein>
<evidence type="ECO:0000313" key="3">
    <source>
        <dbReference type="EMBL" id="NEM90911.1"/>
    </source>
</evidence>
<dbReference type="RefSeq" id="WP_163472513.1">
    <property type="nucleotide sequence ID" value="NZ_JAAGWZ010000001.1"/>
</dbReference>
<evidence type="ECO:0000313" key="4">
    <source>
        <dbReference type="Proteomes" id="UP000479756"/>
    </source>
</evidence>
<dbReference type="PANTHER" id="PTHR30121:SF11">
    <property type="entry name" value="AAA+ ATPASE DOMAIN-CONTAINING PROTEIN"/>
    <property type="match status" value="1"/>
</dbReference>
<feature type="region of interest" description="Disordered" evidence="1">
    <location>
        <begin position="661"/>
        <end position="719"/>
    </location>
</feature>